<evidence type="ECO:0000313" key="10">
    <source>
        <dbReference type="Proteomes" id="UP001329430"/>
    </source>
</evidence>
<evidence type="ECO:0000256" key="7">
    <source>
        <dbReference type="ARBA" id="ARBA00048787"/>
    </source>
</evidence>
<evidence type="ECO:0000256" key="2">
    <source>
        <dbReference type="ARBA" id="ARBA00006676"/>
    </source>
</evidence>
<keyword evidence="4" id="KW-0378">Hydrolase</keyword>
<sequence>MSKKDYIEAVIKAILDQNLIIVKLLLSINRTHSLKESNDSLDAILEMHKRYPNIIKGLDMSGSPYSGHFYEDIFEKARWQNLKITLHCGEIVNNDEVSEILKFKPDRIGHGTTIHTRYGGSHANWELYNALKIPLECCPTSNVLSDTVKNYKEHHILEWIKNELPFCINTDDKGIFSTNLSNEFFHVGNAFNLSKEYLFNCNLNTIDFTFANDDEKNQLKEIVKKWKSSITEFL</sequence>
<dbReference type="GO" id="GO:0004000">
    <property type="term" value="F:adenosine deaminase activity"/>
    <property type="evidence" value="ECO:0007669"/>
    <property type="project" value="TreeGrafter"/>
</dbReference>
<comment type="caution">
    <text evidence="9">The sequence shown here is derived from an EMBL/GenBank/DDBJ whole genome shotgun (WGS) entry which is preliminary data.</text>
</comment>
<feature type="domain" description="Adenosine deaminase" evidence="8">
    <location>
        <begin position="19"/>
        <end position="226"/>
    </location>
</feature>
<accession>A0AAN7ZV61</accession>
<dbReference type="SUPFAM" id="SSF51556">
    <property type="entry name" value="Metallo-dependent hydrolases"/>
    <property type="match status" value="1"/>
</dbReference>
<dbReference type="GO" id="GO:0006154">
    <property type="term" value="P:adenosine catabolic process"/>
    <property type="evidence" value="ECO:0007669"/>
    <property type="project" value="TreeGrafter"/>
</dbReference>
<dbReference type="GO" id="GO:0009117">
    <property type="term" value="P:nucleotide metabolic process"/>
    <property type="evidence" value="ECO:0007669"/>
    <property type="project" value="UniProtKB-KW"/>
</dbReference>
<dbReference type="Pfam" id="PF00962">
    <property type="entry name" value="A_deaminase"/>
    <property type="match status" value="1"/>
</dbReference>
<keyword evidence="6" id="KW-0546">Nucleotide metabolism</keyword>
<proteinExistence type="inferred from homology"/>
<comment type="similarity">
    <text evidence="2">Belongs to the metallo-dependent hydrolases superfamily. Adenosine and AMP deaminases family.</text>
</comment>
<dbReference type="Proteomes" id="UP001329430">
    <property type="component" value="Chromosome 2"/>
</dbReference>
<dbReference type="GO" id="GO:0046872">
    <property type="term" value="F:metal ion binding"/>
    <property type="evidence" value="ECO:0007669"/>
    <property type="project" value="UniProtKB-KW"/>
</dbReference>
<dbReference type="PANTHER" id="PTHR11409">
    <property type="entry name" value="ADENOSINE DEAMINASE"/>
    <property type="match status" value="1"/>
</dbReference>
<dbReference type="Gene3D" id="3.20.20.140">
    <property type="entry name" value="Metal-dependent hydrolases"/>
    <property type="match status" value="1"/>
</dbReference>
<keyword evidence="10" id="KW-1185">Reference proteome</keyword>
<dbReference type="InterPro" id="IPR001365">
    <property type="entry name" value="A_deaminase_dom"/>
</dbReference>
<keyword evidence="5" id="KW-0862">Zinc</keyword>
<name>A0AAN7ZV61_9COLE</name>
<comment type="cofactor">
    <cofactor evidence="1">
        <name>Zn(2+)</name>
        <dbReference type="ChEBI" id="CHEBI:29105"/>
    </cofactor>
</comment>
<dbReference type="PANTHER" id="PTHR11409:SF42">
    <property type="entry name" value="ADENOSINE DEAMINASE-LIKE PROTEIN"/>
    <property type="match status" value="1"/>
</dbReference>
<dbReference type="InterPro" id="IPR006330">
    <property type="entry name" value="Ado/ade_deaminase"/>
</dbReference>
<evidence type="ECO:0000256" key="6">
    <source>
        <dbReference type="ARBA" id="ARBA00023080"/>
    </source>
</evidence>
<comment type="catalytic activity">
    <reaction evidence="7">
        <text>N(6)-methyl-AMP + H2O + H(+) = IMP + methylamine</text>
        <dbReference type="Rhea" id="RHEA:16001"/>
        <dbReference type="ChEBI" id="CHEBI:15377"/>
        <dbReference type="ChEBI" id="CHEBI:15378"/>
        <dbReference type="ChEBI" id="CHEBI:58053"/>
        <dbReference type="ChEBI" id="CHEBI:59338"/>
        <dbReference type="ChEBI" id="CHEBI:144842"/>
    </reaction>
    <physiologicalReaction direction="left-to-right" evidence="7">
        <dbReference type="Rhea" id="RHEA:16002"/>
    </physiologicalReaction>
</comment>
<evidence type="ECO:0000256" key="1">
    <source>
        <dbReference type="ARBA" id="ARBA00001947"/>
    </source>
</evidence>
<organism evidence="9 10">
    <name type="scientific">Pyrocoelia pectoralis</name>
    <dbReference type="NCBI Taxonomy" id="417401"/>
    <lineage>
        <taxon>Eukaryota</taxon>
        <taxon>Metazoa</taxon>
        <taxon>Ecdysozoa</taxon>
        <taxon>Arthropoda</taxon>
        <taxon>Hexapoda</taxon>
        <taxon>Insecta</taxon>
        <taxon>Pterygota</taxon>
        <taxon>Neoptera</taxon>
        <taxon>Endopterygota</taxon>
        <taxon>Coleoptera</taxon>
        <taxon>Polyphaga</taxon>
        <taxon>Elateriformia</taxon>
        <taxon>Elateroidea</taxon>
        <taxon>Lampyridae</taxon>
        <taxon>Lampyrinae</taxon>
        <taxon>Pyrocoelia</taxon>
    </lineage>
</organism>
<evidence type="ECO:0000259" key="8">
    <source>
        <dbReference type="Pfam" id="PF00962"/>
    </source>
</evidence>
<dbReference type="AlphaFoldDB" id="A0AAN7ZV61"/>
<dbReference type="InterPro" id="IPR032466">
    <property type="entry name" value="Metal_Hydrolase"/>
</dbReference>
<dbReference type="EMBL" id="JAVRBK010000002">
    <property type="protein sequence ID" value="KAK5649026.1"/>
    <property type="molecule type" value="Genomic_DNA"/>
</dbReference>
<keyword evidence="3" id="KW-0479">Metal-binding</keyword>
<evidence type="ECO:0000256" key="4">
    <source>
        <dbReference type="ARBA" id="ARBA00022801"/>
    </source>
</evidence>
<dbReference type="GO" id="GO:0046103">
    <property type="term" value="P:inosine biosynthetic process"/>
    <property type="evidence" value="ECO:0007669"/>
    <property type="project" value="TreeGrafter"/>
</dbReference>
<gene>
    <name evidence="9" type="ORF">RI129_003918</name>
</gene>
<evidence type="ECO:0000256" key="3">
    <source>
        <dbReference type="ARBA" id="ARBA00022723"/>
    </source>
</evidence>
<evidence type="ECO:0000256" key="5">
    <source>
        <dbReference type="ARBA" id="ARBA00022833"/>
    </source>
</evidence>
<evidence type="ECO:0000313" key="9">
    <source>
        <dbReference type="EMBL" id="KAK5649026.1"/>
    </source>
</evidence>
<protein>
    <recommendedName>
        <fullName evidence="8">Adenosine deaminase domain-containing protein</fullName>
    </recommendedName>
</protein>
<reference evidence="9 10" key="1">
    <citation type="journal article" date="2024" name="Insects">
        <title>An Improved Chromosome-Level Genome Assembly of the Firefly Pyrocoelia pectoralis.</title>
        <authorList>
            <person name="Fu X."/>
            <person name="Meyer-Rochow V.B."/>
            <person name="Ballantyne L."/>
            <person name="Zhu X."/>
        </authorList>
    </citation>
    <scope>NUCLEOTIDE SEQUENCE [LARGE SCALE GENOMIC DNA]</scope>
    <source>
        <strain evidence="9">XCY_ONT2</strain>
    </source>
</reference>